<keyword evidence="4" id="KW-0812">Transmembrane</keyword>
<dbReference type="Gene3D" id="3.30.479.30">
    <property type="entry name" value="Band 7 domain"/>
    <property type="match status" value="1"/>
</dbReference>
<evidence type="ECO:0000259" key="5">
    <source>
        <dbReference type="SMART" id="SM00244"/>
    </source>
</evidence>
<comment type="subcellular location">
    <subcellularLocation>
        <location evidence="1">Membrane</location>
    </subcellularLocation>
</comment>
<dbReference type="AlphaFoldDB" id="A0ABD7YYG3"/>
<evidence type="ECO:0000256" key="2">
    <source>
        <dbReference type="ARBA" id="ARBA00007161"/>
    </source>
</evidence>
<dbReference type="SMART" id="SM00244">
    <property type="entry name" value="PHB"/>
    <property type="match status" value="1"/>
</dbReference>
<dbReference type="PANTHER" id="PTHR13806:SF46">
    <property type="entry name" value="FLOTILLIN-1-RELATED"/>
    <property type="match status" value="1"/>
</dbReference>
<dbReference type="EMBL" id="CP114511">
    <property type="protein sequence ID" value="WHS18916.1"/>
    <property type="molecule type" value="Genomic_DNA"/>
</dbReference>
<dbReference type="InterPro" id="IPR001107">
    <property type="entry name" value="Band_7"/>
</dbReference>
<keyword evidence="3 4" id="KW-0472">Membrane</keyword>
<dbReference type="Pfam" id="PF01145">
    <property type="entry name" value="Band_7"/>
    <property type="match status" value="1"/>
</dbReference>
<geneLocation type="plasmid" evidence="6 7">
    <name>unnamed2</name>
</geneLocation>
<reference evidence="6 7" key="1">
    <citation type="submission" date="2022-12" db="EMBL/GenBank/DDBJ databases">
        <title>Assessment of beneficial effects and identification of host adaptation-associated genes of Ligilactobacillus salivarius isolated from Meles meles.</title>
        <authorList>
            <person name="Wang Y."/>
        </authorList>
    </citation>
    <scope>NUCLEOTIDE SEQUENCE [LARGE SCALE GENOMIC DNA]</scope>
    <source>
        <strain evidence="6 7">S35</strain>
        <plasmid evidence="6 7">unnamed2</plasmid>
    </source>
</reference>
<evidence type="ECO:0000256" key="1">
    <source>
        <dbReference type="ARBA" id="ARBA00004370"/>
    </source>
</evidence>
<name>A0ABD7YYG3_9LACO</name>
<dbReference type="InterPro" id="IPR036013">
    <property type="entry name" value="Band_7/SPFH_dom_sf"/>
</dbReference>
<dbReference type="GO" id="GO:0016020">
    <property type="term" value="C:membrane"/>
    <property type="evidence" value="ECO:0007669"/>
    <property type="project" value="UniProtKB-SubCell"/>
</dbReference>
<feature type="transmembrane region" description="Helical" evidence="4">
    <location>
        <begin position="6"/>
        <end position="26"/>
    </location>
</feature>
<keyword evidence="4" id="KW-1133">Transmembrane helix</keyword>
<accession>A0ABD7YYG3</accession>
<dbReference type="SUPFAM" id="SSF117892">
    <property type="entry name" value="Band 7/SPFH domain"/>
    <property type="match status" value="1"/>
</dbReference>
<dbReference type="CDD" id="cd03399">
    <property type="entry name" value="SPFH_flotillin"/>
    <property type="match status" value="1"/>
</dbReference>
<dbReference type="PANTHER" id="PTHR13806">
    <property type="entry name" value="FLOTILLIN-RELATED"/>
    <property type="match status" value="1"/>
</dbReference>
<keyword evidence="6" id="KW-0614">Plasmid</keyword>
<evidence type="ECO:0000313" key="7">
    <source>
        <dbReference type="Proteomes" id="UP001224533"/>
    </source>
</evidence>
<proteinExistence type="inferred from homology"/>
<comment type="similarity">
    <text evidence="2">Belongs to the band 7/mec-2 family. Flotillin subfamily.</text>
</comment>
<organism evidence="6 7">
    <name type="scientific">Ligilactobacillus salivarius</name>
    <dbReference type="NCBI Taxonomy" id="1624"/>
    <lineage>
        <taxon>Bacteria</taxon>
        <taxon>Bacillati</taxon>
        <taxon>Bacillota</taxon>
        <taxon>Bacilli</taxon>
        <taxon>Lactobacillales</taxon>
        <taxon>Lactobacillaceae</taxon>
        <taxon>Ligilactobacillus</taxon>
    </lineage>
</organism>
<dbReference type="Proteomes" id="UP001224533">
    <property type="component" value="Plasmid unnamed2"/>
</dbReference>
<sequence>MLGMLFAHVGLIVLVFLAIVIIAVVLGSYKKVAPNEVLLVTGALLTGPYVQENKDTNTRIKVVKGGGTFIIPVVQQGFVQSLDTFNVDVDVRNVMTKGMVKVNASANAVLRVGSTPKMIATASEKILGLDEEERENQMKQVVYGGVREVLSGLTPQEANDRAKFREEVVAGIEETFSNMGLEITAFQIKDINDDEGYFESLSAQEVADKKSKARQAQAVADKEATLVEARNTQEAQKAKLEADKLIAQNQRDTDLAKAEYTAEVKKQQAVADNAYKIAEVEQQQYVNEKLVKTNETQYQATIITKQKADAEALVIDSKAKAEQIQIETEAQANQTKLLADANSEKITKEGKAQANAQKALAEALEKNGQYALQKAIIDALPQIADSFAQSVANIDSLTVFDGADGVGRQSVAGLSETLSFVKQATGIDLADYMQKQAVGTTTIEGQVPVREEQE</sequence>
<dbReference type="InterPro" id="IPR027705">
    <property type="entry name" value="Flotillin_fam"/>
</dbReference>
<evidence type="ECO:0000256" key="4">
    <source>
        <dbReference type="SAM" id="Phobius"/>
    </source>
</evidence>
<dbReference type="RefSeq" id="WP_283475426.1">
    <property type="nucleotide sequence ID" value="NZ_CP114511.1"/>
</dbReference>
<evidence type="ECO:0000256" key="3">
    <source>
        <dbReference type="ARBA" id="ARBA00023136"/>
    </source>
</evidence>
<protein>
    <submittedName>
        <fullName evidence="6">SPFH domain-containing protein</fullName>
    </submittedName>
</protein>
<evidence type="ECO:0000313" key="6">
    <source>
        <dbReference type="EMBL" id="WHS18916.1"/>
    </source>
</evidence>
<gene>
    <name evidence="6" type="ORF">O2U02_10930</name>
</gene>
<feature type="domain" description="Band 7" evidence="5">
    <location>
        <begin position="27"/>
        <end position="205"/>
    </location>
</feature>